<name>A0A1Y0E9K5_9RHOB</name>
<dbReference type="SUPFAM" id="SSF53756">
    <property type="entry name" value="UDP-Glycosyltransferase/glycogen phosphorylase"/>
    <property type="match status" value="1"/>
</dbReference>
<dbReference type="EMBL" id="CP021431">
    <property type="protein sequence ID" value="ARU00052.1"/>
    <property type="molecule type" value="Genomic_DNA"/>
</dbReference>
<feature type="domain" description="UDP-N-acetylglucosamine 2-epimerase" evidence="1">
    <location>
        <begin position="26"/>
        <end position="355"/>
    </location>
</feature>
<dbReference type="AlphaFoldDB" id="A0A1Y0E9K5"/>
<keyword evidence="3" id="KW-1185">Reference proteome</keyword>
<evidence type="ECO:0000259" key="1">
    <source>
        <dbReference type="Pfam" id="PF02350"/>
    </source>
</evidence>
<evidence type="ECO:0000313" key="2">
    <source>
        <dbReference type="EMBL" id="ARU00052.1"/>
    </source>
</evidence>
<keyword evidence="2" id="KW-0378">Hydrolase</keyword>
<sequence length="374" mass="40100">MSRSILFVTGTRADFGKLEPLAVAARDAGFTVAFFVTGMHMLQSYGLTKLEVHRMAGVTVHEFLNQRPGDPQDMILAKTVIGFSDFIHEHRPDLVVIHGDRVEALATALVCATNYIRCAHVEGGEVSGTIDEIYRHCNSKLASHHFVSSQDAARRVMSLGEQASHIHAIGSPELDFHAGPSGVTIAQVKDRYALPFDSYGICVFHPVTSEAASMGAQASALFAALVASGRNFVVIAPNNDPGSAAIFAEIDTLPKDRFRVLPSMRFAHFSELMKNASVMVGNSSAGVREAPFLGLPSLDIGTRQTNRAKSPSVFFADAGDRAAIAAFLTAQWGKSYPRHDAFGGGSAAGRFAAVLADPGFWTGSLQKTFHDHDA</sequence>
<keyword evidence="2" id="KW-0326">Glycosidase</keyword>
<dbReference type="PANTHER" id="PTHR43174">
    <property type="entry name" value="UDP-N-ACETYLGLUCOSAMINE 2-EPIMERASE"/>
    <property type="match status" value="1"/>
</dbReference>
<proteinExistence type="predicted"/>
<gene>
    <name evidence="2" type="primary">siaA</name>
    <name evidence="2" type="ORF">LOKVESSMR4R_00716</name>
</gene>
<evidence type="ECO:0000313" key="3">
    <source>
        <dbReference type="Proteomes" id="UP000195273"/>
    </source>
</evidence>
<organism evidence="2 3">
    <name type="scientific">Yoonia vestfoldensis</name>
    <dbReference type="NCBI Taxonomy" id="245188"/>
    <lineage>
        <taxon>Bacteria</taxon>
        <taxon>Pseudomonadati</taxon>
        <taxon>Pseudomonadota</taxon>
        <taxon>Alphaproteobacteria</taxon>
        <taxon>Rhodobacterales</taxon>
        <taxon>Paracoccaceae</taxon>
        <taxon>Yoonia</taxon>
    </lineage>
</organism>
<dbReference type="KEGG" id="lvs:LOKVESSMR4R_00716"/>
<reference evidence="2 3" key="1">
    <citation type="submission" date="2017-05" db="EMBL/GenBank/DDBJ databases">
        <title>Genome Sequence of Loktanella vestfoldensis Strain SMR4r Isolated from a Culture of the Diatom Skeletonema marinoi.</title>
        <authorList>
            <person name="Topel M."/>
            <person name="Pinder M.I.M."/>
            <person name="Johansson O.N."/>
            <person name="Kourtchenko O."/>
            <person name="Godhe A."/>
            <person name="Clarke A.K."/>
        </authorList>
    </citation>
    <scope>NUCLEOTIDE SEQUENCE [LARGE SCALE GENOMIC DNA]</scope>
    <source>
        <strain evidence="2 3">SMR4r</strain>
    </source>
</reference>
<dbReference type="EC" id="3.2.1.183" evidence="2"/>
<dbReference type="GO" id="GO:0004553">
    <property type="term" value="F:hydrolase activity, hydrolyzing O-glycosyl compounds"/>
    <property type="evidence" value="ECO:0007669"/>
    <property type="project" value="InterPro"/>
</dbReference>
<dbReference type="RefSeq" id="WP_087212524.1">
    <property type="nucleotide sequence ID" value="NZ_CP021431.1"/>
</dbReference>
<dbReference type="Gene3D" id="3.40.50.2000">
    <property type="entry name" value="Glycogen Phosphorylase B"/>
    <property type="match status" value="2"/>
</dbReference>
<accession>A0A1Y0E9K5</accession>
<dbReference type="GO" id="GO:0006047">
    <property type="term" value="P:UDP-N-acetylglucosamine metabolic process"/>
    <property type="evidence" value="ECO:0007669"/>
    <property type="project" value="InterPro"/>
</dbReference>
<dbReference type="InterPro" id="IPR020004">
    <property type="entry name" value="UDP-GlcNAc_Epase"/>
</dbReference>
<dbReference type="Proteomes" id="UP000195273">
    <property type="component" value="Chromosome"/>
</dbReference>
<protein>
    <submittedName>
        <fullName evidence="2">UDP-N-acetylglucosamine 2-epimerase</fullName>
        <ecNumber evidence="2">3.2.1.183</ecNumber>
    </submittedName>
</protein>
<dbReference type="OrthoDB" id="9803238at2"/>
<dbReference type="PANTHER" id="PTHR43174:SF3">
    <property type="entry name" value="UDP-N-ACETYLGLUCOSAMINE 2-EPIMERASE"/>
    <property type="match status" value="1"/>
</dbReference>
<dbReference type="NCBIfam" id="TIGR03568">
    <property type="entry name" value="NeuC_NnaA"/>
    <property type="match status" value="1"/>
</dbReference>
<dbReference type="InterPro" id="IPR003331">
    <property type="entry name" value="UDP_GlcNAc_Epimerase_2_dom"/>
</dbReference>
<dbReference type="STRING" id="1122181.GCA_000382265_01460"/>
<dbReference type="InterPro" id="IPR029767">
    <property type="entry name" value="WecB-like"/>
</dbReference>
<dbReference type="Pfam" id="PF02350">
    <property type="entry name" value="Epimerase_2"/>
    <property type="match status" value="1"/>
</dbReference>